<evidence type="ECO:0000256" key="1">
    <source>
        <dbReference type="SAM" id="MobiDB-lite"/>
    </source>
</evidence>
<dbReference type="PANTHER" id="PTHR28058:SF1">
    <property type="entry name" value="SMALL RIBOSOMAL SUBUNIT PROTEIN BS1M"/>
    <property type="match status" value="1"/>
</dbReference>
<dbReference type="OrthoDB" id="3913595at2759"/>
<dbReference type="InParanoid" id="A0A0C3HB47"/>
<reference evidence="3" key="2">
    <citation type="submission" date="2015-01" db="EMBL/GenBank/DDBJ databases">
        <title>Evolutionary Origins and Diversification of the Mycorrhizal Mutualists.</title>
        <authorList>
            <consortium name="DOE Joint Genome Institute"/>
            <consortium name="Mycorrhizal Genomics Consortium"/>
            <person name="Kohler A."/>
            <person name="Kuo A."/>
            <person name="Nagy L.G."/>
            <person name="Floudas D."/>
            <person name="Copeland A."/>
            <person name="Barry K.W."/>
            <person name="Cichocki N."/>
            <person name="Veneault-Fourrey C."/>
            <person name="LaButti K."/>
            <person name="Lindquist E.A."/>
            <person name="Lipzen A."/>
            <person name="Lundell T."/>
            <person name="Morin E."/>
            <person name="Murat C."/>
            <person name="Riley R."/>
            <person name="Ohm R."/>
            <person name="Sun H."/>
            <person name="Tunlid A."/>
            <person name="Henrissat B."/>
            <person name="Grigoriev I.V."/>
            <person name="Hibbett D.S."/>
            <person name="Martin F."/>
        </authorList>
    </citation>
    <scope>NUCLEOTIDE SEQUENCE [LARGE SCALE GENOMIC DNA]</scope>
    <source>
        <strain evidence="3">Zn</strain>
    </source>
</reference>
<evidence type="ECO:0000313" key="3">
    <source>
        <dbReference type="Proteomes" id="UP000054321"/>
    </source>
</evidence>
<protein>
    <recommendedName>
        <fullName evidence="4">Mitochondrial ribosomal protein MRP51</fullName>
    </recommendedName>
</protein>
<sequence length="480" mass="52125">MASRSTSPGGVLLRASRLFAIPPTLPRPLPNLSSNQSFGSDTATLPHPVNLSITSPQASLARGDWGLKRPLPLRSTTKTSTPVIRVDAIDTYEQVTDYASAADHTLTLRKWEEMDIHLSTPPRKSRSSLGFVDAGGRGQRSVFDDKIDSTTQSHTGEQGQDARWRFDGPWVAGLTDGQFGTYVTRQVRKRKPEFIKMLRMTCAEAATKENQRTAMEQGEEVGQPVRASEITEEQFSKYMKTLRHDRVELYRHIRKFLDLPPAPNPLLPGGNDWLSSVLDGTRESPTDIKDVQPTSDSPYADSGPPKTHPSAGLSYGRTSAHTFNHPVYGPQSKKPPVKARVVMPKGAAPGNFAPLLGVGGFVVDVPSGENSFNLRSSGSRSTGNAIPGLVNIEPDKVGGSKAYVHPKSASVDPKGRVILKVEQADPEAVAVLEGRVDEIPRQEIMQTKGLLARLQHTRSPRGYGLSVGDFGGESETANKP</sequence>
<dbReference type="STRING" id="913774.A0A0C3HB47"/>
<accession>A0A0C3HB47</accession>
<proteinExistence type="predicted"/>
<dbReference type="GO" id="GO:0003735">
    <property type="term" value="F:structural constituent of ribosome"/>
    <property type="evidence" value="ECO:0007669"/>
    <property type="project" value="TreeGrafter"/>
</dbReference>
<gene>
    <name evidence="2" type="ORF">OIDMADRAFT_199959</name>
</gene>
<evidence type="ECO:0008006" key="4">
    <source>
        <dbReference type="Google" id="ProtNLM"/>
    </source>
</evidence>
<dbReference type="HOGENOM" id="CLU_024465_0_0_1"/>
<dbReference type="GO" id="GO:0005763">
    <property type="term" value="C:mitochondrial small ribosomal subunit"/>
    <property type="evidence" value="ECO:0007669"/>
    <property type="project" value="TreeGrafter"/>
</dbReference>
<dbReference type="Proteomes" id="UP000054321">
    <property type="component" value="Unassembled WGS sequence"/>
</dbReference>
<feature type="region of interest" description="Disordered" evidence="1">
    <location>
        <begin position="460"/>
        <end position="480"/>
    </location>
</feature>
<name>A0A0C3HB47_OIDMZ</name>
<dbReference type="Pfam" id="PF11709">
    <property type="entry name" value="Mit_ribos_Mrp51"/>
    <property type="match status" value="1"/>
</dbReference>
<feature type="region of interest" description="Disordered" evidence="1">
    <location>
        <begin position="277"/>
        <end position="335"/>
    </location>
</feature>
<feature type="compositionally biased region" description="Basic and acidic residues" evidence="1">
    <location>
        <begin position="280"/>
        <end position="290"/>
    </location>
</feature>
<dbReference type="AlphaFoldDB" id="A0A0C3HB47"/>
<reference evidence="2 3" key="1">
    <citation type="submission" date="2014-04" db="EMBL/GenBank/DDBJ databases">
        <authorList>
            <consortium name="DOE Joint Genome Institute"/>
            <person name="Kuo A."/>
            <person name="Martino E."/>
            <person name="Perotto S."/>
            <person name="Kohler A."/>
            <person name="Nagy L.G."/>
            <person name="Floudas D."/>
            <person name="Copeland A."/>
            <person name="Barry K.W."/>
            <person name="Cichocki N."/>
            <person name="Veneault-Fourrey C."/>
            <person name="LaButti K."/>
            <person name="Lindquist E.A."/>
            <person name="Lipzen A."/>
            <person name="Lundell T."/>
            <person name="Morin E."/>
            <person name="Murat C."/>
            <person name="Sun H."/>
            <person name="Tunlid A."/>
            <person name="Henrissat B."/>
            <person name="Grigoriev I.V."/>
            <person name="Hibbett D.S."/>
            <person name="Martin F."/>
            <person name="Nordberg H.P."/>
            <person name="Cantor M.N."/>
            <person name="Hua S.X."/>
        </authorList>
    </citation>
    <scope>NUCLEOTIDE SEQUENCE [LARGE SCALE GENOMIC DNA]</scope>
    <source>
        <strain evidence="2 3">Zn</strain>
    </source>
</reference>
<dbReference type="EMBL" id="KN832877">
    <property type="protein sequence ID" value="KIN00450.1"/>
    <property type="molecule type" value="Genomic_DNA"/>
</dbReference>
<evidence type="ECO:0000313" key="2">
    <source>
        <dbReference type="EMBL" id="KIN00450.1"/>
    </source>
</evidence>
<keyword evidence="3" id="KW-1185">Reference proteome</keyword>
<dbReference type="InterPro" id="IPR016712">
    <property type="entry name" value="Rbsml_bS1m-like"/>
</dbReference>
<dbReference type="GO" id="GO:0070124">
    <property type="term" value="P:mitochondrial translational initiation"/>
    <property type="evidence" value="ECO:0007669"/>
    <property type="project" value="TreeGrafter"/>
</dbReference>
<organism evidence="2 3">
    <name type="scientific">Oidiodendron maius (strain Zn)</name>
    <dbReference type="NCBI Taxonomy" id="913774"/>
    <lineage>
        <taxon>Eukaryota</taxon>
        <taxon>Fungi</taxon>
        <taxon>Dikarya</taxon>
        <taxon>Ascomycota</taxon>
        <taxon>Pezizomycotina</taxon>
        <taxon>Leotiomycetes</taxon>
        <taxon>Leotiomycetes incertae sedis</taxon>
        <taxon>Myxotrichaceae</taxon>
        <taxon>Oidiodendron</taxon>
    </lineage>
</organism>
<dbReference type="PANTHER" id="PTHR28058">
    <property type="entry name" value="37S RIBOSOMAL PROTEIN MRP51, MITOCHONDRIAL"/>
    <property type="match status" value="1"/>
</dbReference>